<feature type="region of interest" description="Disordered" evidence="1">
    <location>
        <begin position="548"/>
        <end position="568"/>
    </location>
</feature>
<dbReference type="AlphaFoldDB" id="A0AAV6LRS6"/>
<feature type="region of interest" description="Disordered" evidence="1">
    <location>
        <begin position="120"/>
        <end position="146"/>
    </location>
</feature>
<feature type="domain" description="Cupin type-1" evidence="3">
    <location>
        <begin position="471"/>
        <end position="645"/>
    </location>
</feature>
<dbReference type="InterPro" id="IPR011051">
    <property type="entry name" value="RmlC_Cupin_sf"/>
</dbReference>
<keyword evidence="5" id="KW-1185">Reference proteome</keyword>
<evidence type="ECO:0000313" key="4">
    <source>
        <dbReference type="EMBL" id="KAG5567557.1"/>
    </source>
</evidence>
<feature type="chain" id="PRO_5043686454" description="Cupin type-1 domain-containing protein" evidence="2">
    <location>
        <begin position="23"/>
        <end position="672"/>
    </location>
</feature>
<protein>
    <recommendedName>
        <fullName evidence="3">Cupin type-1 domain-containing protein</fullName>
    </recommendedName>
</protein>
<sequence>MTMSGKVLPLLVFLFCSVLVFASVGLGKEDPELKQCKHQCKVQQQLDKSEKQECLDRCDKYYKEKQERRERDVEGGDREDARNPESPERKLRECERQCEGRGREEERRECQRQCLKEFRREEEEEKQSGGGGRDGMVENKRDPEEQFRRCKEVCERQRGGQEVQRRCVERCEREYRQPHQHEGREEERGGGRGVEQENKKDPEAEEQFGRCKEQCQRQRAGQEQQQQQQRCRERCEREYEQQRRRGEGNPRREEGREEGEEESEGQQEKKPYVFEDQHFTTTVETQHGRGKILQNFRERSKLLRGIENYRVAILEADPQTFIVPNHWDAEAIIFVAKGRGSISLVRHDKRESFNLNSGDVLRVPAGVTIYLINRSNNQQLVLVKLLQPVFTPGHFEAFFGPGGEDPESYYKAFSTELLEAALNTRRDRLEKIFGQQRQGVIIKASQEQIKAMSRHEEGGIWPFGEKSKGPFNLFHKRSSLSNQYGQLYEVDPSDCRGLDELDLGVGFANISEGAMITPYYNSRATKIAIVTNGEGYFEMACPHLSSPEFGGEGGRQHGGGRHQGRTSPSYHKVRAQLRRGMVYVVPAGHPVIAVASDNQNLEILYFYVNARNNEKFLLAGRRNIINQLEREAKELGFGLPAREVDEVFRSQEEEFFLQGPRQQRHQEGRAEA</sequence>
<evidence type="ECO:0000313" key="5">
    <source>
        <dbReference type="Proteomes" id="UP000823749"/>
    </source>
</evidence>
<feature type="region of interest" description="Disordered" evidence="1">
    <location>
        <begin position="65"/>
        <end position="107"/>
    </location>
</feature>
<dbReference type="Proteomes" id="UP000823749">
    <property type="component" value="Chromosome 1"/>
</dbReference>
<dbReference type="InterPro" id="IPR014710">
    <property type="entry name" value="RmlC-like_jellyroll"/>
</dbReference>
<evidence type="ECO:0000256" key="2">
    <source>
        <dbReference type="SAM" id="SignalP"/>
    </source>
</evidence>
<feature type="region of interest" description="Disordered" evidence="1">
    <location>
        <begin position="175"/>
        <end position="206"/>
    </location>
</feature>
<dbReference type="PANTHER" id="PTHR31189">
    <property type="entry name" value="OS03G0336100 PROTEIN-RELATED"/>
    <property type="match status" value="1"/>
</dbReference>
<dbReference type="Pfam" id="PF00190">
    <property type="entry name" value="Cupin_1"/>
    <property type="match status" value="2"/>
</dbReference>
<dbReference type="InterPro" id="IPR006045">
    <property type="entry name" value="Cupin_1"/>
</dbReference>
<evidence type="ECO:0000259" key="3">
    <source>
        <dbReference type="SMART" id="SM00835"/>
    </source>
</evidence>
<dbReference type="SMART" id="SM00835">
    <property type="entry name" value="Cupin_1"/>
    <property type="match status" value="2"/>
</dbReference>
<dbReference type="PANTHER" id="PTHR31189:SF13">
    <property type="entry name" value="CUPINCIN"/>
    <property type="match status" value="1"/>
</dbReference>
<feature type="signal peptide" evidence="2">
    <location>
        <begin position="1"/>
        <end position="22"/>
    </location>
</feature>
<evidence type="ECO:0000256" key="1">
    <source>
        <dbReference type="SAM" id="MobiDB-lite"/>
    </source>
</evidence>
<dbReference type="InterPro" id="IPR050253">
    <property type="entry name" value="Seed_Storage-Functional"/>
</dbReference>
<organism evidence="4 5">
    <name type="scientific">Rhododendron griersonianum</name>
    <dbReference type="NCBI Taxonomy" id="479676"/>
    <lineage>
        <taxon>Eukaryota</taxon>
        <taxon>Viridiplantae</taxon>
        <taxon>Streptophyta</taxon>
        <taxon>Embryophyta</taxon>
        <taxon>Tracheophyta</taxon>
        <taxon>Spermatophyta</taxon>
        <taxon>Magnoliopsida</taxon>
        <taxon>eudicotyledons</taxon>
        <taxon>Gunneridae</taxon>
        <taxon>Pentapetalae</taxon>
        <taxon>asterids</taxon>
        <taxon>Ericales</taxon>
        <taxon>Ericaceae</taxon>
        <taxon>Ericoideae</taxon>
        <taxon>Rhodoreae</taxon>
        <taxon>Rhododendron</taxon>
    </lineage>
</organism>
<keyword evidence="2" id="KW-0732">Signal</keyword>
<accession>A0AAV6LRS6</accession>
<feature type="compositionally biased region" description="Basic and acidic residues" evidence="1">
    <location>
        <begin position="242"/>
        <end position="255"/>
    </location>
</feature>
<dbReference type="CDD" id="cd02245">
    <property type="entry name" value="cupin_7S_vicilin-like_C"/>
    <property type="match status" value="1"/>
</dbReference>
<proteinExistence type="predicted"/>
<gene>
    <name evidence="4" type="ORF">RHGRI_002932</name>
</gene>
<dbReference type="Gene3D" id="2.60.120.10">
    <property type="entry name" value="Jelly Rolls"/>
    <property type="match status" value="2"/>
</dbReference>
<feature type="region of interest" description="Disordered" evidence="1">
    <location>
        <begin position="242"/>
        <end position="272"/>
    </location>
</feature>
<dbReference type="SUPFAM" id="SSF51182">
    <property type="entry name" value="RmlC-like cupins"/>
    <property type="match status" value="2"/>
</dbReference>
<dbReference type="EMBL" id="JACTNZ010000001">
    <property type="protein sequence ID" value="KAG5567557.1"/>
    <property type="molecule type" value="Genomic_DNA"/>
</dbReference>
<comment type="caution">
    <text evidence="4">The sequence shown here is derived from an EMBL/GenBank/DDBJ whole genome shotgun (WGS) entry which is preliminary data.</text>
</comment>
<feature type="compositionally biased region" description="Acidic residues" evidence="1">
    <location>
        <begin position="256"/>
        <end position="265"/>
    </location>
</feature>
<dbReference type="CDD" id="cd02244">
    <property type="entry name" value="cupin_7S_vicilin-like_N"/>
    <property type="match status" value="1"/>
</dbReference>
<feature type="domain" description="Cupin type-1" evidence="3">
    <location>
        <begin position="294"/>
        <end position="430"/>
    </location>
</feature>
<feature type="compositionally biased region" description="Basic and acidic residues" evidence="1">
    <location>
        <begin position="135"/>
        <end position="146"/>
    </location>
</feature>
<reference evidence="4" key="1">
    <citation type="submission" date="2020-08" db="EMBL/GenBank/DDBJ databases">
        <title>Plant Genome Project.</title>
        <authorList>
            <person name="Zhang R.-G."/>
        </authorList>
    </citation>
    <scope>NUCLEOTIDE SEQUENCE</scope>
    <source>
        <strain evidence="4">WSP0</strain>
        <tissue evidence="4">Leaf</tissue>
    </source>
</reference>
<name>A0AAV6LRS6_9ERIC</name>